<feature type="domain" description="3-hydroxyisobutyrate dehydrogenase-like NAD-binding" evidence="6">
    <location>
        <begin position="164"/>
        <end position="270"/>
    </location>
</feature>
<dbReference type="InterPro" id="IPR008927">
    <property type="entry name" value="6-PGluconate_DH-like_C_sf"/>
</dbReference>
<dbReference type="SUPFAM" id="SSF48179">
    <property type="entry name" value="6-phosphogluconate dehydrogenase C-terminal domain-like"/>
    <property type="match status" value="1"/>
</dbReference>
<dbReference type="PIRSF" id="PIRSF000103">
    <property type="entry name" value="HIBADH"/>
    <property type="match status" value="1"/>
</dbReference>
<reference evidence="7" key="1">
    <citation type="submission" date="2020-12" db="EMBL/GenBank/DDBJ databases">
        <title>Genomic characterization of non-nitrogen-fixing Frankia strains.</title>
        <authorList>
            <person name="Carlos-Shanley C."/>
            <person name="Guerra T."/>
            <person name="Hahn D."/>
        </authorList>
    </citation>
    <scope>NUCLEOTIDE SEQUENCE</scope>
    <source>
        <strain evidence="7">CN6</strain>
    </source>
</reference>
<organism evidence="7 8">
    <name type="scientific">Frankia nepalensis</name>
    <dbReference type="NCBI Taxonomy" id="1836974"/>
    <lineage>
        <taxon>Bacteria</taxon>
        <taxon>Bacillati</taxon>
        <taxon>Actinomycetota</taxon>
        <taxon>Actinomycetes</taxon>
        <taxon>Frankiales</taxon>
        <taxon>Frankiaceae</taxon>
        <taxon>Frankia</taxon>
    </lineage>
</organism>
<dbReference type="GO" id="GO:0051287">
    <property type="term" value="F:NAD binding"/>
    <property type="evidence" value="ECO:0007669"/>
    <property type="project" value="InterPro"/>
</dbReference>
<dbReference type="SUPFAM" id="SSF51735">
    <property type="entry name" value="NAD(P)-binding Rossmann-fold domains"/>
    <property type="match status" value="1"/>
</dbReference>
<dbReference type="InterPro" id="IPR029154">
    <property type="entry name" value="HIBADH-like_NADP-bd"/>
</dbReference>
<evidence type="ECO:0000259" key="6">
    <source>
        <dbReference type="Pfam" id="PF14833"/>
    </source>
</evidence>
<feature type="active site" evidence="4">
    <location>
        <position position="170"/>
    </location>
</feature>
<dbReference type="Gene3D" id="1.10.1040.10">
    <property type="entry name" value="N-(1-d-carboxylethyl)-l-norvaline Dehydrogenase, domain 2"/>
    <property type="match status" value="1"/>
</dbReference>
<evidence type="ECO:0000256" key="3">
    <source>
        <dbReference type="ARBA" id="ARBA00023027"/>
    </source>
</evidence>
<name>A0A937RJF9_9ACTN</name>
<keyword evidence="8" id="KW-1185">Reference proteome</keyword>
<dbReference type="AlphaFoldDB" id="A0A937RJF9"/>
<evidence type="ECO:0000259" key="5">
    <source>
        <dbReference type="Pfam" id="PF03446"/>
    </source>
</evidence>
<proteinExistence type="inferred from homology"/>
<gene>
    <name evidence="7" type="ORF">I7412_29885</name>
</gene>
<comment type="similarity">
    <text evidence="1">Belongs to the HIBADH-related family.</text>
</comment>
<sequence length="291" mass="30232">MAETVGIIGLGLIGGALAERLATTGNAPVVHDLRAEAVDAAVAAGAVRAGSARELGERCDLVLIAVRDDSQCVEVVSDVVDGAHPGTVIAVLSTVTPETVTRLAAQASARGMHLVDAPLAGQGRASVLDATMSVLVGGPEDVVARLLPTFERFAASVVPTGPIGSGAALKLAHNVMVYLGYAAVVEAVELAAAAGVRDGLVEQVTRHSGTLSAQSEIFLRIYERRRHGIGTEEEDEVMRVSATLLDKDLRHAVAVAREHGQSLPVSELLQGTGENVYLARRRPRPRPGGTE</sequence>
<evidence type="ECO:0000256" key="4">
    <source>
        <dbReference type="PIRSR" id="PIRSR000103-1"/>
    </source>
</evidence>
<dbReference type="Gene3D" id="3.40.50.720">
    <property type="entry name" value="NAD(P)-binding Rossmann-like Domain"/>
    <property type="match status" value="1"/>
</dbReference>
<dbReference type="Pfam" id="PF03446">
    <property type="entry name" value="NAD_binding_2"/>
    <property type="match status" value="1"/>
</dbReference>
<dbReference type="EMBL" id="JAEACQ010000266">
    <property type="protein sequence ID" value="MBL7631297.1"/>
    <property type="molecule type" value="Genomic_DNA"/>
</dbReference>
<dbReference type="InterPro" id="IPR036291">
    <property type="entry name" value="NAD(P)-bd_dom_sf"/>
</dbReference>
<dbReference type="InterPro" id="IPR015815">
    <property type="entry name" value="HIBADH-related"/>
</dbReference>
<feature type="domain" description="6-phosphogluconate dehydrogenase NADP-binding" evidence="5">
    <location>
        <begin position="4"/>
        <end position="158"/>
    </location>
</feature>
<evidence type="ECO:0000256" key="2">
    <source>
        <dbReference type="ARBA" id="ARBA00023002"/>
    </source>
</evidence>
<comment type="caution">
    <text evidence="7">The sequence shown here is derived from an EMBL/GenBank/DDBJ whole genome shotgun (WGS) entry which is preliminary data.</text>
</comment>
<evidence type="ECO:0000313" key="7">
    <source>
        <dbReference type="EMBL" id="MBL7631297.1"/>
    </source>
</evidence>
<dbReference type="InterPro" id="IPR013328">
    <property type="entry name" value="6PGD_dom2"/>
</dbReference>
<dbReference type="Pfam" id="PF14833">
    <property type="entry name" value="NAD_binding_11"/>
    <property type="match status" value="1"/>
</dbReference>
<evidence type="ECO:0000313" key="8">
    <source>
        <dbReference type="Proteomes" id="UP000604475"/>
    </source>
</evidence>
<dbReference type="PANTHER" id="PTHR43060">
    <property type="entry name" value="3-HYDROXYISOBUTYRATE DEHYDROGENASE-LIKE 1, MITOCHONDRIAL-RELATED"/>
    <property type="match status" value="1"/>
</dbReference>
<accession>A0A937RJF9</accession>
<keyword evidence="3" id="KW-0520">NAD</keyword>
<keyword evidence="2" id="KW-0560">Oxidoreductase</keyword>
<evidence type="ECO:0000256" key="1">
    <source>
        <dbReference type="ARBA" id="ARBA00009080"/>
    </source>
</evidence>
<dbReference type="RefSeq" id="WP_203006738.1">
    <property type="nucleotide sequence ID" value="NZ_JADWYU010000212.1"/>
</dbReference>
<dbReference type="GO" id="GO:0016491">
    <property type="term" value="F:oxidoreductase activity"/>
    <property type="evidence" value="ECO:0007669"/>
    <property type="project" value="UniProtKB-KW"/>
</dbReference>
<dbReference type="InterPro" id="IPR006115">
    <property type="entry name" value="6PGDH_NADP-bd"/>
</dbReference>
<dbReference type="PANTHER" id="PTHR43060:SF15">
    <property type="entry name" value="3-HYDROXYISOBUTYRATE DEHYDROGENASE-LIKE 1, MITOCHONDRIAL-RELATED"/>
    <property type="match status" value="1"/>
</dbReference>
<dbReference type="GO" id="GO:0050661">
    <property type="term" value="F:NADP binding"/>
    <property type="evidence" value="ECO:0007669"/>
    <property type="project" value="InterPro"/>
</dbReference>
<protein>
    <submittedName>
        <fullName evidence="7">NAD(P)-dependent oxidoreductase</fullName>
    </submittedName>
</protein>
<dbReference type="Proteomes" id="UP000604475">
    <property type="component" value="Unassembled WGS sequence"/>
</dbReference>